<feature type="transmembrane region" description="Helical" evidence="1">
    <location>
        <begin position="15"/>
        <end position="32"/>
    </location>
</feature>
<dbReference type="PANTHER" id="PTHR43775:SF50">
    <property type="entry name" value="HIGHLY REDUCING POLYKETIDE SYNTHASE SRDA"/>
    <property type="match status" value="1"/>
</dbReference>
<feature type="domain" description="Ketoreductase" evidence="2">
    <location>
        <begin position="16"/>
        <end position="127"/>
    </location>
</feature>
<dbReference type="Gene3D" id="3.40.50.720">
    <property type="entry name" value="NAD(P)-binding Rossmann-like Domain"/>
    <property type="match status" value="2"/>
</dbReference>
<dbReference type="GO" id="GO:0004312">
    <property type="term" value="F:fatty acid synthase activity"/>
    <property type="evidence" value="ECO:0007669"/>
    <property type="project" value="TreeGrafter"/>
</dbReference>
<dbReference type="EMBL" id="JASNWA010000006">
    <property type="protein sequence ID" value="KAK3174425.1"/>
    <property type="molecule type" value="Genomic_DNA"/>
</dbReference>
<dbReference type="AlphaFoldDB" id="A0AAD9ZAI5"/>
<dbReference type="Pfam" id="PF08659">
    <property type="entry name" value="KR"/>
    <property type="match status" value="2"/>
</dbReference>
<dbReference type="PANTHER" id="PTHR43775">
    <property type="entry name" value="FATTY ACID SYNTHASE"/>
    <property type="match status" value="1"/>
</dbReference>
<dbReference type="Proteomes" id="UP001276659">
    <property type="component" value="Unassembled WGS sequence"/>
</dbReference>
<name>A0AAD9ZAI5_9LECA</name>
<evidence type="ECO:0000256" key="1">
    <source>
        <dbReference type="SAM" id="Phobius"/>
    </source>
</evidence>
<evidence type="ECO:0000313" key="3">
    <source>
        <dbReference type="EMBL" id="KAK3174425.1"/>
    </source>
</evidence>
<keyword evidence="1" id="KW-1133">Transmembrane helix</keyword>
<keyword evidence="4" id="KW-1185">Reference proteome</keyword>
<dbReference type="InterPro" id="IPR057326">
    <property type="entry name" value="KR_dom"/>
</dbReference>
<keyword evidence="1" id="KW-0472">Membrane</keyword>
<dbReference type="GO" id="GO:0044550">
    <property type="term" value="P:secondary metabolite biosynthetic process"/>
    <property type="evidence" value="ECO:0007669"/>
    <property type="project" value="TreeGrafter"/>
</dbReference>
<dbReference type="SMART" id="SM00822">
    <property type="entry name" value="PKS_KR"/>
    <property type="match status" value="1"/>
</dbReference>
<comment type="caution">
    <text evidence="3">The sequence shown here is derived from an EMBL/GenBank/DDBJ whole genome shotgun (WGS) entry which is preliminary data.</text>
</comment>
<dbReference type="GO" id="GO:0006633">
    <property type="term" value="P:fatty acid biosynthetic process"/>
    <property type="evidence" value="ECO:0007669"/>
    <property type="project" value="TreeGrafter"/>
</dbReference>
<dbReference type="SUPFAM" id="SSF51735">
    <property type="entry name" value="NAD(P)-binding Rossmann-fold domains"/>
    <property type="match status" value="1"/>
</dbReference>
<dbReference type="InterPro" id="IPR050091">
    <property type="entry name" value="PKS_NRPS_Biosynth_Enz"/>
</dbReference>
<protein>
    <recommendedName>
        <fullName evidence="2">Ketoreductase domain-containing protein</fullName>
    </recommendedName>
</protein>
<keyword evidence="1" id="KW-0812">Transmembrane</keyword>
<sequence>MAAIPAKYLTAFSPIKFYILIGGLGGLGRSLSKWMFNRGARNFGQSATDKPAEREVVQNLEIAGATVHVVRGDVINKEDVVKISGSVGTATESNCCATNAFLDAFARDRHSLGKPATSIGFGIISKIGYLHENPDIEALLLRKGIQPLNEEDFLQILDLSLGG</sequence>
<dbReference type="InterPro" id="IPR036291">
    <property type="entry name" value="NAD(P)-bd_dom_sf"/>
</dbReference>
<reference evidence="3" key="1">
    <citation type="submission" date="2022-11" db="EMBL/GenBank/DDBJ databases">
        <title>Chromosomal genome sequence assembly and mating type (MAT) locus characterization of the leprose asexual lichenized fungus Lepraria neglecta (Nyl.) Erichsen.</title>
        <authorList>
            <person name="Allen J.L."/>
            <person name="Pfeffer B."/>
        </authorList>
    </citation>
    <scope>NUCLEOTIDE SEQUENCE</scope>
    <source>
        <strain evidence="3">Allen 5258</strain>
    </source>
</reference>
<evidence type="ECO:0000313" key="4">
    <source>
        <dbReference type="Proteomes" id="UP001276659"/>
    </source>
</evidence>
<evidence type="ECO:0000259" key="2">
    <source>
        <dbReference type="SMART" id="SM00822"/>
    </source>
</evidence>
<gene>
    <name evidence="3" type="ORF">OEA41_001671</name>
</gene>
<dbReference type="InterPro" id="IPR013968">
    <property type="entry name" value="PKS_KR"/>
</dbReference>
<organism evidence="3 4">
    <name type="scientific">Lepraria neglecta</name>
    <dbReference type="NCBI Taxonomy" id="209136"/>
    <lineage>
        <taxon>Eukaryota</taxon>
        <taxon>Fungi</taxon>
        <taxon>Dikarya</taxon>
        <taxon>Ascomycota</taxon>
        <taxon>Pezizomycotina</taxon>
        <taxon>Lecanoromycetes</taxon>
        <taxon>OSLEUM clade</taxon>
        <taxon>Lecanoromycetidae</taxon>
        <taxon>Lecanorales</taxon>
        <taxon>Lecanorineae</taxon>
        <taxon>Stereocaulaceae</taxon>
        <taxon>Lepraria</taxon>
    </lineage>
</organism>
<accession>A0AAD9ZAI5</accession>
<proteinExistence type="predicted"/>